<dbReference type="InterPro" id="IPR006442">
    <property type="entry name" value="Antitoxin_Phd/YefM"/>
</dbReference>
<evidence type="ECO:0000313" key="4">
    <source>
        <dbReference type="Proteomes" id="UP000527616"/>
    </source>
</evidence>
<dbReference type="SUPFAM" id="SSF143120">
    <property type="entry name" value="YefM-like"/>
    <property type="match status" value="1"/>
</dbReference>
<dbReference type="Gene3D" id="3.40.1620.10">
    <property type="entry name" value="YefM-like domain"/>
    <property type="match status" value="1"/>
</dbReference>
<dbReference type="PANTHER" id="PTHR35377">
    <property type="entry name" value="ANTITOXIN VAPB49-RELATED-RELATED"/>
    <property type="match status" value="1"/>
</dbReference>
<evidence type="ECO:0000256" key="2">
    <source>
        <dbReference type="RuleBase" id="RU362080"/>
    </source>
</evidence>
<evidence type="ECO:0000256" key="1">
    <source>
        <dbReference type="ARBA" id="ARBA00009981"/>
    </source>
</evidence>
<sequence>MTTVASRDLRNHTREILDRVAEGDAVTITINGKPVAELIPPRTRARSSMPLAELEDLLRTQRPDATLRTDLEWISEGSTDDLGDPR</sequence>
<dbReference type="NCBIfam" id="TIGR01552">
    <property type="entry name" value="phd_fam"/>
    <property type="match status" value="1"/>
</dbReference>
<comment type="function">
    <text evidence="2">Antitoxin component of a type II toxin-antitoxin (TA) system.</text>
</comment>
<dbReference type="Proteomes" id="UP000527616">
    <property type="component" value="Unassembled WGS sequence"/>
</dbReference>
<accession>A0A7Z0D852</accession>
<comment type="similarity">
    <text evidence="1 2">Belongs to the phD/YefM antitoxin family.</text>
</comment>
<dbReference type="PANTHER" id="PTHR35377:SF5">
    <property type="entry name" value="ANTITOXIN VAPB46"/>
    <property type="match status" value="1"/>
</dbReference>
<dbReference type="EMBL" id="JACBZS010000001">
    <property type="protein sequence ID" value="NYI70694.1"/>
    <property type="molecule type" value="Genomic_DNA"/>
</dbReference>
<dbReference type="InterPro" id="IPR051416">
    <property type="entry name" value="phD-YefM_TA_antitoxins"/>
</dbReference>
<dbReference type="AlphaFoldDB" id="A0A7Z0D852"/>
<protein>
    <recommendedName>
        <fullName evidence="2">Antitoxin</fullName>
    </recommendedName>
</protein>
<organism evidence="3 4">
    <name type="scientific">Naumannella cuiyingiana</name>
    <dbReference type="NCBI Taxonomy" id="1347891"/>
    <lineage>
        <taxon>Bacteria</taxon>
        <taxon>Bacillati</taxon>
        <taxon>Actinomycetota</taxon>
        <taxon>Actinomycetes</taxon>
        <taxon>Propionibacteriales</taxon>
        <taxon>Propionibacteriaceae</taxon>
        <taxon>Naumannella</taxon>
    </lineage>
</organism>
<evidence type="ECO:0000313" key="3">
    <source>
        <dbReference type="EMBL" id="NYI70694.1"/>
    </source>
</evidence>
<dbReference type="Pfam" id="PF02604">
    <property type="entry name" value="PhdYeFM_antitox"/>
    <property type="match status" value="1"/>
</dbReference>
<dbReference type="GO" id="GO:0097351">
    <property type="term" value="F:toxin sequestering activity"/>
    <property type="evidence" value="ECO:0007669"/>
    <property type="project" value="TreeGrafter"/>
</dbReference>
<comment type="caution">
    <text evidence="3">The sequence shown here is derived from an EMBL/GenBank/DDBJ whole genome shotgun (WGS) entry which is preliminary data.</text>
</comment>
<reference evidence="3 4" key="1">
    <citation type="submission" date="2020-07" db="EMBL/GenBank/DDBJ databases">
        <title>Sequencing the genomes of 1000 actinobacteria strains.</title>
        <authorList>
            <person name="Klenk H.-P."/>
        </authorList>
    </citation>
    <scope>NUCLEOTIDE SEQUENCE [LARGE SCALE GENOMIC DNA]</scope>
    <source>
        <strain evidence="3 4">DSM 103164</strain>
    </source>
</reference>
<name>A0A7Z0D852_9ACTN</name>
<gene>
    <name evidence="3" type="ORF">GGQ54_001254</name>
</gene>
<proteinExistence type="inferred from homology"/>
<dbReference type="InterPro" id="IPR036165">
    <property type="entry name" value="YefM-like_sf"/>
</dbReference>
<keyword evidence="4" id="KW-1185">Reference proteome</keyword>
<dbReference type="RefSeq" id="WP_179444620.1">
    <property type="nucleotide sequence ID" value="NZ_JACBZS010000001.1"/>
</dbReference>